<keyword evidence="5" id="KW-0560">Oxidoreductase</keyword>
<comment type="similarity">
    <text evidence="2">Belongs to the cytochrome P450 family.</text>
</comment>
<name>A0A8X8YI78_SALSN</name>
<comment type="cofactor">
    <cofactor evidence="1">
        <name>heme</name>
        <dbReference type="ChEBI" id="CHEBI:30413"/>
    </cofactor>
</comment>
<reference evidence="9" key="2">
    <citation type="submission" date="2020-08" db="EMBL/GenBank/DDBJ databases">
        <title>Plant Genome Project.</title>
        <authorList>
            <person name="Zhang R.-G."/>
        </authorList>
    </citation>
    <scope>NUCLEOTIDE SEQUENCE</scope>
    <source>
        <strain evidence="9">Huo1</strain>
        <tissue evidence="9">Leaf</tissue>
    </source>
</reference>
<dbReference type="Pfam" id="PF00067">
    <property type="entry name" value="p450"/>
    <property type="match status" value="1"/>
</dbReference>
<evidence type="ECO:0000256" key="1">
    <source>
        <dbReference type="ARBA" id="ARBA00001971"/>
    </source>
</evidence>
<dbReference type="PANTHER" id="PTHR47944:SF5">
    <property type="entry name" value="CYTOCHROME P450 71A1-LIKE"/>
    <property type="match status" value="1"/>
</dbReference>
<evidence type="ECO:0000256" key="6">
    <source>
        <dbReference type="ARBA" id="ARBA00023004"/>
    </source>
</evidence>
<keyword evidence="3" id="KW-0349">Heme</keyword>
<keyword evidence="7" id="KW-0503">Monooxygenase</keyword>
<proteinExistence type="inferred from homology"/>
<evidence type="ECO:0000256" key="4">
    <source>
        <dbReference type="ARBA" id="ARBA00022723"/>
    </source>
</evidence>
<keyword evidence="8" id="KW-0472">Membrane</keyword>
<evidence type="ECO:0000256" key="2">
    <source>
        <dbReference type="ARBA" id="ARBA00010617"/>
    </source>
</evidence>
<dbReference type="AlphaFoldDB" id="A0A8X8YI78"/>
<evidence type="ECO:0000313" key="9">
    <source>
        <dbReference type="EMBL" id="KAG6431949.1"/>
    </source>
</evidence>
<keyword evidence="4" id="KW-0479">Metal-binding</keyword>
<dbReference type="InterPro" id="IPR001128">
    <property type="entry name" value="Cyt_P450"/>
</dbReference>
<dbReference type="SUPFAM" id="SSF48264">
    <property type="entry name" value="Cytochrome P450"/>
    <property type="match status" value="1"/>
</dbReference>
<keyword evidence="6" id="KW-0408">Iron</keyword>
<comment type="caution">
    <text evidence="9">The sequence shown here is derived from an EMBL/GenBank/DDBJ whole genome shotgun (WGS) entry which is preliminary data.</text>
</comment>
<dbReference type="GO" id="GO:0016705">
    <property type="term" value="F:oxidoreductase activity, acting on paired donors, with incorporation or reduction of molecular oxygen"/>
    <property type="evidence" value="ECO:0007669"/>
    <property type="project" value="InterPro"/>
</dbReference>
<protein>
    <recommendedName>
        <fullName evidence="11">Flavonoid 3'-monooxygenase</fullName>
    </recommendedName>
</protein>
<evidence type="ECO:0000256" key="5">
    <source>
        <dbReference type="ARBA" id="ARBA00023002"/>
    </source>
</evidence>
<reference evidence="9" key="1">
    <citation type="submission" date="2018-01" db="EMBL/GenBank/DDBJ databases">
        <authorList>
            <person name="Mao J.F."/>
        </authorList>
    </citation>
    <scope>NUCLEOTIDE SEQUENCE</scope>
    <source>
        <strain evidence="9">Huo1</strain>
        <tissue evidence="9">Leaf</tissue>
    </source>
</reference>
<dbReference type="GO" id="GO:0005506">
    <property type="term" value="F:iron ion binding"/>
    <property type="evidence" value="ECO:0007669"/>
    <property type="project" value="InterPro"/>
</dbReference>
<dbReference type="Gene3D" id="1.10.630.10">
    <property type="entry name" value="Cytochrome P450"/>
    <property type="match status" value="1"/>
</dbReference>
<evidence type="ECO:0008006" key="11">
    <source>
        <dbReference type="Google" id="ProtNLM"/>
    </source>
</evidence>
<dbReference type="Proteomes" id="UP000298416">
    <property type="component" value="Unassembled WGS sequence"/>
</dbReference>
<evidence type="ECO:0000256" key="7">
    <source>
        <dbReference type="ARBA" id="ARBA00023033"/>
    </source>
</evidence>
<keyword evidence="10" id="KW-1185">Reference proteome</keyword>
<dbReference type="EMBL" id="PNBA02000002">
    <property type="protein sequence ID" value="KAG6431949.1"/>
    <property type="molecule type" value="Genomic_DNA"/>
</dbReference>
<keyword evidence="8" id="KW-1133">Transmembrane helix</keyword>
<evidence type="ECO:0000313" key="10">
    <source>
        <dbReference type="Proteomes" id="UP000298416"/>
    </source>
</evidence>
<dbReference type="InterPro" id="IPR036396">
    <property type="entry name" value="Cyt_P450_sf"/>
</dbReference>
<sequence>MVNYHESVSALILIAALAFLSRLFFFNRSPPRKLPPGPKPWPIIGNIHLLGSSPHRSLHSLSQKHGELMLIKLGSSPSLIASSPEMAKQFLKVHDANFATRPALAAGKYTAYNYSDMTWSPYGPYWRQARRIFLSQVFNPNRLEFFKPVRDEEGRAFLSRLHALSGKPVLLREHLSRFTLSNISRMVVSNKYFSEKEGSAFELGELQRMLDEWFLLNGVINVGDWIPWLSFLDLQGYVRRMKELYKKLDRFNEHVIDDHQARRSGAADNKFTPKDLVDVLLLMADKPNLEVKLTRDSVKAFLQLGLKLVRTTLANLLHGFDLRLVEGMRPQDVCLEELYGLTVHPKEPLQLIMEARLPSHLY</sequence>
<feature type="transmembrane region" description="Helical" evidence="8">
    <location>
        <begin position="6"/>
        <end position="25"/>
    </location>
</feature>
<accession>A0A8X8YI78</accession>
<dbReference type="GO" id="GO:0004497">
    <property type="term" value="F:monooxygenase activity"/>
    <property type="evidence" value="ECO:0007669"/>
    <property type="project" value="UniProtKB-KW"/>
</dbReference>
<evidence type="ECO:0000256" key="3">
    <source>
        <dbReference type="ARBA" id="ARBA00022617"/>
    </source>
</evidence>
<evidence type="ECO:0000256" key="8">
    <source>
        <dbReference type="SAM" id="Phobius"/>
    </source>
</evidence>
<gene>
    <name evidence="9" type="ORF">SASPL_103521</name>
</gene>
<dbReference type="PANTHER" id="PTHR47944">
    <property type="entry name" value="CYTOCHROME P450 98A9"/>
    <property type="match status" value="1"/>
</dbReference>
<keyword evidence="8" id="KW-0812">Transmembrane</keyword>
<dbReference type="GO" id="GO:0020037">
    <property type="term" value="F:heme binding"/>
    <property type="evidence" value="ECO:0007669"/>
    <property type="project" value="InterPro"/>
</dbReference>
<organism evidence="9">
    <name type="scientific">Salvia splendens</name>
    <name type="common">Scarlet sage</name>
    <dbReference type="NCBI Taxonomy" id="180675"/>
    <lineage>
        <taxon>Eukaryota</taxon>
        <taxon>Viridiplantae</taxon>
        <taxon>Streptophyta</taxon>
        <taxon>Embryophyta</taxon>
        <taxon>Tracheophyta</taxon>
        <taxon>Spermatophyta</taxon>
        <taxon>Magnoliopsida</taxon>
        <taxon>eudicotyledons</taxon>
        <taxon>Gunneridae</taxon>
        <taxon>Pentapetalae</taxon>
        <taxon>asterids</taxon>
        <taxon>lamiids</taxon>
        <taxon>Lamiales</taxon>
        <taxon>Lamiaceae</taxon>
        <taxon>Nepetoideae</taxon>
        <taxon>Mentheae</taxon>
        <taxon>Salviinae</taxon>
        <taxon>Salvia</taxon>
        <taxon>Salvia subgen. Calosphace</taxon>
        <taxon>core Calosphace</taxon>
    </lineage>
</organism>